<keyword evidence="3" id="KW-1185">Reference proteome</keyword>
<evidence type="ECO:0000313" key="2">
    <source>
        <dbReference type="EMBL" id="GMI03619.1"/>
    </source>
</evidence>
<protein>
    <submittedName>
        <fullName evidence="2">Uncharacterized protein</fullName>
    </submittedName>
</protein>
<reference evidence="3" key="1">
    <citation type="journal article" date="2023" name="Commun. Biol.">
        <title>Genome analysis of Parmales, the sister group of diatoms, reveals the evolutionary specialization of diatoms from phago-mixotrophs to photoautotrophs.</title>
        <authorList>
            <person name="Ban H."/>
            <person name="Sato S."/>
            <person name="Yoshikawa S."/>
            <person name="Yamada K."/>
            <person name="Nakamura Y."/>
            <person name="Ichinomiya M."/>
            <person name="Sato N."/>
            <person name="Blanc-Mathieu R."/>
            <person name="Endo H."/>
            <person name="Kuwata A."/>
            <person name="Ogata H."/>
        </authorList>
    </citation>
    <scope>NUCLEOTIDE SEQUENCE [LARGE SCALE GENOMIC DNA]</scope>
    <source>
        <strain evidence="3">NIES 3699</strain>
    </source>
</reference>
<proteinExistence type="predicted"/>
<sequence length="93" mass="10035">MPTIAELKAKLAKGRVAFNPLAGRRPGGRPGGVENSSLPPPPSVRKNLGCYSNPALSRPPLPKNRRRKLLKTDGGVNKYHLEPLIKPVPLDVP</sequence>
<comment type="caution">
    <text evidence="2">The sequence shown here is derived from an EMBL/GenBank/DDBJ whole genome shotgun (WGS) entry which is preliminary data.</text>
</comment>
<gene>
    <name evidence="2" type="ORF">TrVE_jg729</name>
</gene>
<dbReference type="Proteomes" id="UP001165160">
    <property type="component" value="Unassembled WGS sequence"/>
</dbReference>
<feature type="region of interest" description="Disordered" evidence="1">
    <location>
        <begin position="18"/>
        <end position="74"/>
    </location>
</feature>
<dbReference type="EMBL" id="BRXX01000304">
    <property type="protein sequence ID" value="GMI03619.1"/>
    <property type="molecule type" value="Genomic_DNA"/>
</dbReference>
<evidence type="ECO:0000256" key="1">
    <source>
        <dbReference type="SAM" id="MobiDB-lite"/>
    </source>
</evidence>
<accession>A0A9W7F7H5</accession>
<name>A0A9W7F7H5_9STRA</name>
<evidence type="ECO:0000313" key="3">
    <source>
        <dbReference type="Proteomes" id="UP001165160"/>
    </source>
</evidence>
<organism evidence="2 3">
    <name type="scientific">Triparma verrucosa</name>
    <dbReference type="NCBI Taxonomy" id="1606542"/>
    <lineage>
        <taxon>Eukaryota</taxon>
        <taxon>Sar</taxon>
        <taxon>Stramenopiles</taxon>
        <taxon>Ochrophyta</taxon>
        <taxon>Bolidophyceae</taxon>
        <taxon>Parmales</taxon>
        <taxon>Triparmaceae</taxon>
        <taxon>Triparma</taxon>
    </lineage>
</organism>
<dbReference type="AlphaFoldDB" id="A0A9W7F7H5"/>